<dbReference type="STRING" id="310781.SAMN05216259_102376"/>
<accession>A0A1G9Y2U4</accession>
<dbReference type="Gene3D" id="3.40.50.150">
    <property type="entry name" value="Vaccinia Virus protein VP39"/>
    <property type="match status" value="1"/>
</dbReference>
<sequence length="357" mass="38062">MAEEAAGAPPGGVQGEVPAASQGAKGSNVPVVPLSVLDGGVHAGEDPPPYAASPAVPRPRAHRAVEEGGIEEGVGLTALMVAAARAIETGRPDALARDEYAAHFVRAAPARAHWPVCPQDVPGLDADPLWGRLGRYFALRTRVFDDHLLRRAQAGTRQVVLLGAGLDTRAYRLDWPAGSIVYELDRPGVLAFKQRTLDALAARPRAHRVTIPIDLRLDWTAALLAAGFDPAAPTAWLAEGLLLYLPPAAERHLVRTVHDHSAPGSALAWEAKLGVETEAVRTSPVYTAARDRIGVDLLALFDPEPRPDSAADLAALGWTTAVRTPYDFSRRFGRGPLPEPDDALAANRWTFAGLPER</sequence>
<dbReference type="InterPro" id="IPR007213">
    <property type="entry name" value="Ppm1/Ppm2/Tcmp"/>
</dbReference>
<evidence type="ECO:0000256" key="3">
    <source>
        <dbReference type="ARBA" id="ARBA00022603"/>
    </source>
</evidence>
<evidence type="ECO:0000256" key="5">
    <source>
        <dbReference type="ARBA" id="ARBA00022691"/>
    </source>
</evidence>
<dbReference type="SUPFAM" id="SSF53335">
    <property type="entry name" value="S-adenosyl-L-methionine-dependent methyltransferases"/>
    <property type="match status" value="1"/>
</dbReference>
<dbReference type="NCBIfam" id="TIGR00027">
    <property type="entry name" value="mthyl_TIGR00027"/>
    <property type="match status" value="1"/>
</dbReference>
<feature type="region of interest" description="Disordered" evidence="7">
    <location>
        <begin position="39"/>
        <end position="58"/>
    </location>
</feature>
<comment type="function">
    <text evidence="1 6">Exhibits S-adenosyl-L-methionine-dependent methyltransferase activity.</text>
</comment>
<evidence type="ECO:0000256" key="2">
    <source>
        <dbReference type="ARBA" id="ARBA00008138"/>
    </source>
</evidence>
<keyword evidence="9" id="KW-1185">Reference proteome</keyword>
<keyword evidence="4 8" id="KW-0808">Transferase</keyword>
<evidence type="ECO:0000313" key="9">
    <source>
        <dbReference type="Proteomes" id="UP000199341"/>
    </source>
</evidence>
<dbReference type="InterPro" id="IPR011610">
    <property type="entry name" value="SAM_mthyl_Trfase_ML2640-like"/>
</dbReference>
<reference evidence="8 9" key="1">
    <citation type="submission" date="2016-10" db="EMBL/GenBank/DDBJ databases">
        <authorList>
            <person name="de Groot N.N."/>
        </authorList>
    </citation>
    <scope>NUCLEOTIDE SEQUENCE [LARGE SCALE GENOMIC DNA]</scope>
    <source>
        <strain evidence="8 9">CGMCC 4.2022</strain>
    </source>
</reference>
<feature type="region of interest" description="Disordered" evidence="7">
    <location>
        <begin position="1"/>
        <end position="26"/>
    </location>
</feature>
<dbReference type="InterPro" id="IPR029063">
    <property type="entry name" value="SAM-dependent_MTases_sf"/>
</dbReference>
<dbReference type="GO" id="GO:0008168">
    <property type="term" value="F:methyltransferase activity"/>
    <property type="evidence" value="ECO:0007669"/>
    <property type="project" value="UniProtKB-UniRule"/>
</dbReference>
<organism evidence="8 9">
    <name type="scientific">Actinacidiphila guanduensis</name>
    <dbReference type="NCBI Taxonomy" id="310781"/>
    <lineage>
        <taxon>Bacteria</taxon>
        <taxon>Bacillati</taxon>
        <taxon>Actinomycetota</taxon>
        <taxon>Actinomycetes</taxon>
        <taxon>Kitasatosporales</taxon>
        <taxon>Streptomycetaceae</taxon>
        <taxon>Actinacidiphila</taxon>
    </lineage>
</organism>
<keyword evidence="3 6" id="KW-0489">Methyltransferase</keyword>
<comment type="similarity">
    <text evidence="2 6">Belongs to the UPF0677 family.</text>
</comment>
<evidence type="ECO:0000256" key="6">
    <source>
        <dbReference type="RuleBase" id="RU362030"/>
    </source>
</evidence>
<protein>
    <recommendedName>
        <fullName evidence="6">S-adenosyl-L-methionine-dependent methyltransferase</fullName>
        <ecNumber evidence="6">2.1.1.-</ecNumber>
    </recommendedName>
</protein>
<dbReference type="AlphaFoldDB" id="A0A1G9Y2U4"/>
<name>A0A1G9Y2U4_9ACTN</name>
<evidence type="ECO:0000256" key="1">
    <source>
        <dbReference type="ARBA" id="ARBA00003907"/>
    </source>
</evidence>
<dbReference type="PANTHER" id="PTHR43619">
    <property type="entry name" value="S-ADENOSYL-L-METHIONINE-DEPENDENT METHYLTRANSFERASE YKTD-RELATED"/>
    <property type="match status" value="1"/>
</dbReference>
<evidence type="ECO:0000256" key="4">
    <source>
        <dbReference type="ARBA" id="ARBA00022679"/>
    </source>
</evidence>
<dbReference type="EMBL" id="FNIE01000002">
    <property type="protein sequence ID" value="SDN02986.1"/>
    <property type="molecule type" value="Genomic_DNA"/>
</dbReference>
<dbReference type="GO" id="GO:0032259">
    <property type="term" value="P:methylation"/>
    <property type="evidence" value="ECO:0007669"/>
    <property type="project" value="UniProtKB-KW"/>
</dbReference>
<gene>
    <name evidence="8" type="ORF">SAMN05216259_102376</name>
</gene>
<dbReference type="Proteomes" id="UP000199341">
    <property type="component" value="Unassembled WGS sequence"/>
</dbReference>
<evidence type="ECO:0000256" key="7">
    <source>
        <dbReference type="SAM" id="MobiDB-lite"/>
    </source>
</evidence>
<proteinExistence type="inferred from homology"/>
<keyword evidence="5 6" id="KW-0949">S-adenosyl-L-methionine</keyword>
<dbReference type="EC" id="2.1.1.-" evidence="6"/>
<evidence type="ECO:0000313" key="8">
    <source>
        <dbReference type="EMBL" id="SDN02986.1"/>
    </source>
</evidence>
<dbReference type="Pfam" id="PF04072">
    <property type="entry name" value="LCM"/>
    <property type="match status" value="1"/>
</dbReference>
<dbReference type="PANTHER" id="PTHR43619:SF2">
    <property type="entry name" value="S-ADENOSYL-L-METHIONINE-DEPENDENT METHYLTRANSFERASES SUPERFAMILY PROTEIN"/>
    <property type="match status" value="1"/>
</dbReference>